<accession>A0A1B2DQM5</accession>
<proteinExistence type="predicted"/>
<dbReference type="AlphaFoldDB" id="A0A1B2DQM5"/>
<protein>
    <submittedName>
        <fullName evidence="4">NADH-dependent flavin oxidoreductase</fullName>
    </submittedName>
</protein>
<keyword evidence="1" id="KW-0285">Flavoprotein</keyword>
<dbReference type="GO" id="GO:0010181">
    <property type="term" value="F:FMN binding"/>
    <property type="evidence" value="ECO:0007669"/>
    <property type="project" value="InterPro"/>
</dbReference>
<evidence type="ECO:0000259" key="3">
    <source>
        <dbReference type="Pfam" id="PF00724"/>
    </source>
</evidence>
<gene>
    <name evidence="4" type="ORF">BBD42_28550</name>
</gene>
<dbReference type="InterPro" id="IPR013785">
    <property type="entry name" value="Aldolase_TIM"/>
</dbReference>
<organism evidence="4">
    <name type="scientific">Paenibacillus sp. BIHB 4019</name>
    <dbReference type="NCBI Taxonomy" id="1870819"/>
    <lineage>
        <taxon>Bacteria</taxon>
        <taxon>Bacillati</taxon>
        <taxon>Bacillota</taxon>
        <taxon>Bacilli</taxon>
        <taxon>Bacillales</taxon>
        <taxon>Paenibacillaceae</taxon>
        <taxon>Paenibacillus</taxon>
    </lineage>
</organism>
<dbReference type="PANTHER" id="PTHR43656:SF2">
    <property type="entry name" value="BINDING OXIDOREDUCTASE, PUTATIVE (AFU_ORTHOLOGUE AFUA_2G08260)-RELATED"/>
    <property type="match status" value="1"/>
</dbReference>
<dbReference type="SUPFAM" id="SSF51395">
    <property type="entry name" value="FMN-linked oxidoreductases"/>
    <property type="match status" value="1"/>
</dbReference>
<reference evidence="4" key="1">
    <citation type="submission" date="2016-08" db="EMBL/GenBank/DDBJ databases">
        <title>Complete Genome Seqeunce of Paenibacillus sp. BIHB 4019 from tea rhizoplane.</title>
        <authorList>
            <person name="Thakur R."/>
            <person name="Swarnkar M.K."/>
            <person name="Gulati A."/>
        </authorList>
    </citation>
    <scope>NUCLEOTIDE SEQUENCE [LARGE SCALE GENOMIC DNA]</scope>
    <source>
        <strain evidence="4">BIHB4019</strain>
    </source>
</reference>
<keyword evidence="2" id="KW-0560">Oxidoreductase</keyword>
<dbReference type="RefSeq" id="WP_099520960.1">
    <property type="nucleotide sequence ID" value="NZ_CP016808.1"/>
</dbReference>
<dbReference type="CDD" id="cd04735">
    <property type="entry name" value="OYE_like_4_FMN"/>
    <property type="match status" value="1"/>
</dbReference>
<dbReference type="GO" id="GO:0016491">
    <property type="term" value="F:oxidoreductase activity"/>
    <property type="evidence" value="ECO:0007669"/>
    <property type="project" value="UniProtKB-KW"/>
</dbReference>
<evidence type="ECO:0000256" key="2">
    <source>
        <dbReference type="ARBA" id="ARBA00023002"/>
    </source>
</evidence>
<dbReference type="InterPro" id="IPR051799">
    <property type="entry name" value="NADH_flavin_oxidoreductase"/>
</dbReference>
<evidence type="ECO:0000256" key="1">
    <source>
        <dbReference type="ARBA" id="ARBA00022630"/>
    </source>
</evidence>
<evidence type="ECO:0000313" key="4">
    <source>
        <dbReference type="EMBL" id="ANY70011.1"/>
    </source>
</evidence>
<name>A0A1B2DQM5_9BACL</name>
<dbReference type="Gene3D" id="3.20.20.70">
    <property type="entry name" value="Aldolase class I"/>
    <property type="match status" value="1"/>
</dbReference>
<dbReference type="PANTHER" id="PTHR43656">
    <property type="entry name" value="BINDING OXIDOREDUCTASE, PUTATIVE (AFU_ORTHOLOGUE AFUA_2G08260)-RELATED"/>
    <property type="match status" value="1"/>
</dbReference>
<dbReference type="EMBL" id="CP016808">
    <property type="protein sequence ID" value="ANY70011.1"/>
    <property type="molecule type" value="Genomic_DNA"/>
</dbReference>
<dbReference type="Pfam" id="PF00724">
    <property type="entry name" value="Oxidored_FMN"/>
    <property type="match status" value="1"/>
</dbReference>
<feature type="domain" description="NADH:flavin oxidoreductase/NADH oxidase N-terminal" evidence="3">
    <location>
        <begin position="8"/>
        <end position="338"/>
    </location>
</feature>
<dbReference type="InterPro" id="IPR001155">
    <property type="entry name" value="OxRdtase_FMN_N"/>
</dbReference>
<sequence length="372" mass="41014">MKPQFQPLFEPFTFASGMSVHNRIVMAPMTTCSSNPDGTVPDEELAYYSRRSAGPGIVITACVYVSRNGKGFPGEFGADTDAMIPSLKRLADAIKSQGAKAILQIFHGGRSCFPGLVPNDDLVSASSIAQQEGGIVPRELTEEEIKSIIADFGEATRRAIEAGFDGVEIHGANGYLLQQFYSPASNVRTDDWGGSVHKRMAFPLYVVEAVKKAAAMAPQPFLVGYRFSPEEPEEEGLTMEHSYHLVNALIEMKLDYLHVSLQDFWSKPRRGEQDSQSRMAWFVEKYSEHIPFIGVGSITTAEEALEAKNSGVPFIALGRELIMDPDWTEKIKQGNEQNIVTTLSKQDQERLVIPNGLWGAITHAPGWFPITE</sequence>